<accession>A0AA91BN36</accession>
<sequence length="128" mass="14064">MCILRTFFLSIVCILVTSGLLYAESGIVKSFAGCAGRFSAEMEHAWLLNDPKAQDYELRRGRFISLLEATTTANNAEFVLGHRVNSKHAHARLLQTATFTSDEVKASAARRAAKQYLDQCNLLILGGA</sequence>
<dbReference type="AlphaFoldDB" id="A0AA91BN36"/>
<organism evidence="1 2">
    <name type="scientific">Ruegeria atlantica</name>
    <dbReference type="NCBI Taxonomy" id="81569"/>
    <lineage>
        <taxon>Bacteria</taxon>
        <taxon>Pseudomonadati</taxon>
        <taxon>Pseudomonadota</taxon>
        <taxon>Alphaproteobacteria</taxon>
        <taxon>Rhodobacterales</taxon>
        <taxon>Roseobacteraceae</taxon>
        <taxon>Ruegeria</taxon>
    </lineage>
</organism>
<evidence type="ECO:0000313" key="1">
    <source>
        <dbReference type="EMBL" id="NOE18400.1"/>
    </source>
</evidence>
<name>A0AA91BN36_9RHOB</name>
<dbReference type="EMBL" id="WVRA01000003">
    <property type="protein sequence ID" value="NOE18400.1"/>
    <property type="molecule type" value="Genomic_DNA"/>
</dbReference>
<evidence type="ECO:0000313" key="2">
    <source>
        <dbReference type="Proteomes" id="UP000597886"/>
    </source>
</evidence>
<protein>
    <submittedName>
        <fullName evidence="1">Uncharacterized protein</fullName>
    </submittedName>
</protein>
<dbReference type="RefSeq" id="WP_171116855.1">
    <property type="nucleotide sequence ID" value="NZ_WVRA01000003.1"/>
</dbReference>
<gene>
    <name evidence="1" type="ORF">GS634_09755</name>
</gene>
<reference evidence="1" key="1">
    <citation type="submission" date="2019-12" db="EMBL/GenBank/DDBJ databases">
        <title>Ruegeria JWLKs population differentiation of coral mucus and skeleton niches.</title>
        <authorList>
            <person name="Luo D."/>
        </authorList>
    </citation>
    <scope>NUCLEOTIDE SEQUENCE</scope>
    <source>
        <strain evidence="1">HKCCD6181</strain>
    </source>
</reference>
<dbReference type="Proteomes" id="UP000597886">
    <property type="component" value="Unassembled WGS sequence"/>
</dbReference>
<comment type="caution">
    <text evidence="1">The sequence shown here is derived from an EMBL/GenBank/DDBJ whole genome shotgun (WGS) entry which is preliminary data.</text>
</comment>
<proteinExistence type="predicted"/>